<evidence type="ECO:0000313" key="2">
    <source>
        <dbReference type="EMBL" id="CAB3383233.1"/>
    </source>
</evidence>
<dbReference type="AlphaFoldDB" id="A0A8S1DHT3"/>
<comment type="caution">
    <text evidence="2">The sequence shown here is derived from an EMBL/GenBank/DDBJ whole genome shotgun (WGS) entry which is preliminary data.</text>
</comment>
<dbReference type="OrthoDB" id="6617171at2759"/>
<keyword evidence="1" id="KW-0732">Signal</keyword>
<proteinExistence type="predicted"/>
<keyword evidence="3" id="KW-1185">Reference proteome</keyword>
<feature type="chain" id="PRO_5035946317" evidence="1">
    <location>
        <begin position="28"/>
        <end position="129"/>
    </location>
</feature>
<evidence type="ECO:0000256" key="1">
    <source>
        <dbReference type="SAM" id="SignalP"/>
    </source>
</evidence>
<feature type="signal peptide" evidence="1">
    <location>
        <begin position="1"/>
        <end position="27"/>
    </location>
</feature>
<accession>A0A8S1DHT3</accession>
<gene>
    <name evidence="2" type="ORF">CLODIP_2_CD07006</name>
</gene>
<sequence length="129" mass="14191">MTNCRVLPILVAVAASLLATQPSAVHAQFKSPLLQVWGVNLAGTHRLTPAEIWGVGLEKKQSVPFDPDEGVRLRSDFEATFGAGGQHLIDLLGSGKHVDDVVKDLRSAHQNRVFGRRQSSPFRQRPNRF</sequence>
<organism evidence="2 3">
    <name type="scientific">Cloeon dipterum</name>
    <dbReference type="NCBI Taxonomy" id="197152"/>
    <lineage>
        <taxon>Eukaryota</taxon>
        <taxon>Metazoa</taxon>
        <taxon>Ecdysozoa</taxon>
        <taxon>Arthropoda</taxon>
        <taxon>Hexapoda</taxon>
        <taxon>Insecta</taxon>
        <taxon>Pterygota</taxon>
        <taxon>Palaeoptera</taxon>
        <taxon>Ephemeroptera</taxon>
        <taxon>Pisciforma</taxon>
        <taxon>Baetidae</taxon>
        <taxon>Cloeon</taxon>
    </lineage>
</organism>
<protein>
    <submittedName>
        <fullName evidence="2">Uncharacterized protein</fullName>
    </submittedName>
</protein>
<reference evidence="2 3" key="1">
    <citation type="submission" date="2020-04" db="EMBL/GenBank/DDBJ databases">
        <authorList>
            <person name="Alioto T."/>
            <person name="Alioto T."/>
            <person name="Gomez Garrido J."/>
        </authorList>
    </citation>
    <scope>NUCLEOTIDE SEQUENCE [LARGE SCALE GENOMIC DNA]</scope>
</reference>
<evidence type="ECO:0000313" key="3">
    <source>
        <dbReference type="Proteomes" id="UP000494165"/>
    </source>
</evidence>
<name>A0A8S1DHT3_9INSE</name>
<dbReference type="EMBL" id="CADEPI010000301">
    <property type="protein sequence ID" value="CAB3383233.1"/>
    <property type="molecule type" value="Genomic_DNA"/>
</dbReference>
<dbReference type="Proteomes" id="UP000494165">
    <property type="component" value="Unassembled WGS sequence"/>
</dbReference>